<keyword evidence="2" id="KW-0547">Nucleotide-binding</keyword>
<sequence>MTIMLCVPFTKNGAIFNSSNPFCIFVWLMVYASSLIAFCFFITALFSQTSSAVGGTCVLFFLTFMPYMQMLHSYRLLLLSAKVLFSILPNTLLAYSVQIILYSEASGSGLQWNRMKTTAPSSIGLEMGTILWIFIANTVFYFTLMWYVEGIFPEKHEVPQP</sequence>
<dbReference type="PANTHER" id="PTHR19229:SF250">
    <property type="entry name" value="ABC TRANSPORTER DOMAIN-CONTAINING PROTEIN-RELATED"/>
    <property type="match status" value="1"/>
</dbReference>
<dbReference type="PANTHER" id="PTHR19229">
    <property type="entry name" value="ATP-BINDING CASSETTE TRANSPORTER SUBFAMILY A ABCA"/>
    <property type="match status" value="1"/>
</dbReference>
<accession>A0A087TIS5</accession>
<keyword evidence="1" id="KW-0472">Membrane</keyword>
<proteinExistence type="predicted"/>
<gene>
    <name evidence="2" type="ORF">X975_15373</name>
</gene>
<name>A0A087TIS5_STEMI</name>
<protein>
    <submittedName>
        <fullName evidence="2">ATP-binding cassette sub-family A member 3</fullName>
    </submittedName>
</protein>
<dbReference type="GO" id="GO:0016020">
    <property type="term" value="C:membrane"/>
    <property type="evidence" value="ECO:0007669"/>
    <property type="project" value="InterPro"/>
</dbReference>
<organism evidence="2 3">
    <name type="scientific">Stegodyphus mimosarum</name>
    <name type="common">African social velvet spider</name>
    <dbReference type="NCBI Taxonomy" id="407821"/>
    <lineage>
        <taxon>Eukaryota</taxon>
        <taxon>Metazoa</taxon>
        <taxon>Ecdysozoa</taxon>
        <taxon>Arthropoda</taxon>
        <taxon>Chelicerata</taxon>
        <taxon>Arachnida</taxon>
        <taxon>Araneae</taxon>
        <taxon>Araneomorphae</taxon>
        <taxon>Entelegynae</taxon>
        <taxon>Eresoidea</taxon>
        <taxon>Eresidae</taxon>
        <taxon>Stegodyphus</taxon>
    </lineage>
</organism>
<keyword evidence="1" id="KW-0812">Transmembrane</keyword>
<dbReference type="AlphaFoldDB" id="A0A087TIS5"/>
<dbReference type="GO" id="GO:0140359">
    <property type="term" value="F:ABC-type transporter activity"/>
    <property type="evidence" value="ECO:0007669"/>
    <property type="project" value="InterPro"/>
</dbReference>
<keyword evidence="3" id="KW-1185">Reference proteome</keyword>
<feature type="transmembrane region" description="Helical" evidence="1">
    <location>
        <begin position="123"/>
        <end position="148"/>
    </location>
</feature>
<feature type="transmembrane region" description="Helical" evidence="1">
    <location>
        <begin position="21"/>
        <end position="46"/>
    </location>
</feature>
<dbReference type="EMBL" id="KK115398">
    <property type="protein sequence ID" value="KFM65014.1"/>
    <property type="molecule type" value="Genomic_DNA"/>
</dbReference>
<dbReference type="InterPro" id="IPR026082">
    <property type="entry name" value="ABCA"/>
</dbReference>
<dbReference type="GO" id="GO:0005524">
    <property type="term" value="F:ATP binding"/>
    <property type="evidence" value="ECO:0007669"/>
    <property type="project" value="UniProtKB-KW"/>
</dbReference>
<dbReference type="GO" id="GO:0005319">
    <property type="term" value="F:lipid transporter activity"/>
    <property type="evidence" value="ECO:0007669"/>
    <property type="project" value="TreeGrafter"/>
</dbReference>
<feature type="non-terminal residue" evidence="2">
    <location>
        <position position="161"/>
    </location>
</feature>
<evidence type="ECO:0000256" key="1">
    <source>
        <dbReference type="SAM" id="Phobius"/>
    </source>
</evidence>
<feature type="transmembrane region" description="Helical" evidence="1">
    <location>
        <begin position="83"/>
        <end position="103"/>
    </location>
</feature>
<dbReference type="Proteomes" id="UP000054359">
    <property type="component" value="Unassembled WGS sequence"/>
</dbReference>
<evidence type="ECO:0000313" key="3">
    <source>
        <dbReference type="Proteomes" id="UP000054359"/>
    </source>
</evidence>
<keyword evidence="1" id="KW-1133">Transmembrane helix</keyword>
<evidence type="ECO:0000313" key="2">
    <source>
        <dbReference type="EMBL" id="KFM65014.1"/>
    </source>
</evidence>
<dbReference type="STRING" id="407821.A0A087TIS5"/>
<feature type="transmembrane region" description="Helical" evidence="1">
    <location>
        <begin position="52"/>
        <end position="71"/>
    </location>
</feature>
<reference evidence="2 3" key="1">
    <citation type="submission" date="2013-11" db="EMBL/GenBank/DDBJ databases">
        <title>Genome sequencing of Stegodyphus mimosarum.</title>
        <authorList>
            <person name="Bechsgaard J."/>
        </authorList>
    </citation>
    <scope>NUCLEOTIDE SEQUENCE [LARGE SCALE GENOMIC DNA]</scope>
</reference>
<dbReference type="OrthoDB" id="6490478at2759"/>
<keyword evidence="2" id="KW-0067">ATP-binding</keyword>